<dbReference type="PROSITE" id="PS01173">
    <property type="entry name" value="LIPASE_GDXG_HIS"/>
    <property type="match status" value="1"/>
</dbReference>
<dbReference type="InterPro" id="IPR002168">
    <property type="entry name" value="Lipase_GDXG_HIS_AS"/>
</dbReference>
<dbReference type="PANTHER" id="PTHR43142">
    <property type="entry name" value="CARBOXYLIC ESTER HYDROLASE"/>
    <property type="match status" value="1"/>
</dbReference>
<proteinExistence type="inferred from homology"/>
<evidence type="ECO:0000259" key="4">
    <source>
        <dbReference type="Pfam" id="PF00135"/>
    </source>
</evidence>
<dbReference type="PANTHER" id="PTHR43142:SF1">
    <property type="entry name" value="CARBOXYLIC ESTER HYDROLASE"/>
    <property type="match status" value="1"/>
</dbReference>
<dbReference type="Gene3D" id="3.40.50.1820">
    <property type="entry name" value="alpha/beta hydrolase"/>
    <property type="match status" value="2"/>
</dbReference>
<dbReference type="InterPro" id="IPR029058">
    <property type="entry name" value="AB_hydrolase_fold"/>
</dbReference>
<name>A0AAU7B373_9ACTN</name>
<dbReference type="RefSeq" id="WP_354699638.1">
    <property type="nucleotide sequence ID" value="NZ_CP114014.1"/>
</dbReference>
<comment type="similarity">
    <text evidence="1">Belongs to the type-B carboxylesterase/lipase family.</text>
</comment>
<sequence length="441" mass="44864">MSAPEVQIPAGTLRGRGLPDGCAAFLGVPYAAPPVGALRYAEPQEAAAWDGTRDATAFGPPAPQPERTLAGLDTRSFMGPRWTGEDPQLTLNVWTPAADGPHPVMVWMHGGAFVAGSPAAPCYDGAAFARDGIVLVTVTYRLGAEGFLALDGGVTNAGIRDQLAALQWVQREIAAFGGDTGNVTAFGQSAGAMTLGALLASPVSRGLVHRAALQSGGQNVILSAEQGARVAAAVAGHLGVEPTADAFRAVPIADVIAAQAKVLPGTVDLQTDSDADPAFGMLQLLPVRDGDVVPHDPLAAVSGRAGSDVPLLIGDTTEEGNLYVAGSPDVDLAHAVPLTRSLFRDPIAALADAHRASGAPTFVYEFAWPSGALGGRLGAAHAVELPFVFDTLDAPGLRGDAALLGDAGGPPELAARMHGAWVAFARGGDPGWPADAAEVFA</sequence>
<feature type="domain" description="Carboxylesterase type B" evidence="4">
    <location>
        <begin position="3"/>
        <end position="325"/>
    </location>
</feature>
<evidence type="ECO:0000313" key="5">
    <source>
        <dbReference type="EMBL" id="XAY08458.1"/>
    </source>
</evidence>
<protein>
    <submittedName>
        <fullName evidence="5">Carboxylesterase</fullName>
        <ecNumber evidence="5">3.1.1.1</ecNumber>
    </submittedName>
</protein>
<evidence type="ECO:0000256" key="2">
    <source>
        <dbReference type="ARBA" id="ARBA00010515"/>
    </source>
</evidence>
<gene>
    <name evidence="5" type="ORF">DSM112329_05359</name>
</gene>
<reference evidence="5" key="1">
    <citation type="submission" date="2022-12" db="EMBL/GenBank/DDBJ databases">
        <title>Paraconexibacter alkalitolerans sp. nov. and Baekduia alba sp. nov., isolated from soil and emended description of the genera Paraconexibacter (Chun et al., 2020) and Baekduia (An et al., 2020).</title>
        <authorList>
            <person name="Vieira S."/>
            <person name="Huber K.J."/>
            <person name="Geppert A."/>
            <person name="Wolf J."/>
            <person name="Neumann-Schaal M."/>
            <person name="Muesken M."/>
            <person name="Overmann J."/>
        </authorList>
    </citation>
    <scope>NUCLEOTIDE SEQUENCE</scope>
    <source>
        <strain evidence="5">AEG42_29</strain>
    </source>
</reference>
<dbReference type="EMBL" id="CP114014">
    <property type="protein sequence ID" value="XAY08458.1"/>
    <property type="molecule type" value="Genomic_DNA"/>
</dbReference>
<dbReference type="Pfam" id="PF00135">
    <property type="entry name" value="COesterase"/>
    <property type="match status" value="1"/>
</dbReference>
<organism evidence="5">
    <name type="scientific">Paraconexibacter sp. AEG42_29</name>
    <dbReference type="NCBI Taxonomy" id="2997339"/>
    <lineage>
        <taxon>Bacteria</taxon>
        <taxon>Bacillati</taxon>
        <taxon>Actinomycetota</taxon>
        <taxon>Thermoleophilia</taxon>
        <taxon>Solirubrobacterales</taxon>
        <taxon>Paraconexibacteraceae</taxon>
        <taxon>Paraconexibacter</taxon>
    </lineage>
</organism>
<dbReference type="SUPFAM" id="SSF53474">
    <property type="entry name" value="alpha/beta-Hydrolases"/>
    <property type="match status" value="1"/>
</dbReference>
<evidence type="ECO:0000256" key="3">
    <source>
        <dbReference type="ARBA" id="ARBA00022801"/>
    </source>
</evidence>
<dbReference type="GO" id="GO:0106435">
    <property type="term" value="F:carboxylesterase activity"/>
    <property type="evidence" value="ECO:0007669"/>
    <property type="project" value="UniProtKB-EC"/>
</dbReference>
<dbReference type="InterPro" id="IPR002018">
    <property type="entry name" value="CarbesteraseB"/>
</dbReference>
<dbReference type="KEGG" id="parq:DSM112329_05359"/>
<keyword evidence="3 5" id="KW-0378">Hydrolase</keyword>
<evidence type="ECO:0000256" key="1">
    <source>
        <dbReference type="ARBA" id="ARBA00005964"/>
    </source>
</evidence>
<comment type="similarity">
    <text evidence="2">Belongs to the 'GDXG' lipolytic enzyme family.</text>
</comment>
<dbReference type="EC" id="3.1.1.1" evidence="5"/>
<dbReference type="AlphaFoldDB" id="A0AAU7B373"/>
<accession>A0AAU7B373</accession>